<keyword evidence="2" id="KW-0472">Membrane</keyword>
<feature type="transmembrane region" description="Helical" evidence="2">
    <location>
        <begin position="12"/>
        <end position="28"/>
    </location>
</feature>
<name>A0ABW6CFG5_RAHSY</name>
<evidence type="ECO:0000256" key="1">
    <source>
        <dbReference type="SAM" id="MobiDB-lite"/>
    </source>
</evidence>
<gene>
    <name evidence="3" type="ORF">ACFPK4_19245</name>
</gene>
<dbReference type="Pfam" id="PF10721">
    <property type="entry name" value="DUF2514"/>
    <property type="match status" value="1"/>
</dbReference>
<keyword evidence="2" id="KW-0812">Transmembrane</keyword>
<reference evidence="3 4" key="1">
    <citation type="submission" date="2024-09" db="EMBL/GenBank/DDBJ databases">
        <title>Genomes of Rahnella.</title>
        <authorList>
            <person name="Mnguni F.C."/>
            <person name="Shin G.Y."/>
            <person name="Coutinho T."/>
        </authorList>
    </citation>
    <scope>NUCLEOTIDE SEQUENCE [LARGE SCALE GENOMIC DNA]</scope>
    <source>
        <strain evidence="3 4">20WA0057</strain>
    </source>
</reference>
<evidence type="ECO:0000313" key="4">
    <source>
        <dbReference type="Proteomes" id="UP001598201"/>
    </source>
</evidence>
<accession>A0ABW6CFG5</accession>
<evidence type="ECO:0000313" key="3">
    <source>
        <dbReference type="EMBL" id="MFD3225685.1"/>
    </source>
</evidence>
<protein>
    <submittedName>
        <fullName evidence="3">DUF2514 domain-containing protein</fullName>
    </submittedName>
</protein>
<keyword evidence="4" id="KW-1185">Reference proteome</keyword>
<proteinExistence type="predicted"/>
<dbReference type="EMBL" id="JBHUCJ010000057">
    <property type="protein sequence ID" value="MFD3225685.1"/>
    <property type="molecule type" value="Genomic_DNA"/>
</dbReference>
<organism evidence="3 4">
    <name type="scientific">Rahnella sp. (strain Y9602)</name>
    <dbReference type="NCBI Taxonomy" id="2703885"/>
    <lineage>
        <taxon>Bacteria</taxon>
        <taxon>Pseudomonadati</taxon>
        <taxon>Pseudomonadota</taxon>
        <taxon>Gammaproteobacteria</taxon>
        <taxon>Enterobacterales</taxon>
        <taxon>Yersiniaceae</taxon>
        <taxon>Rahnella</taxon>
    </lineage>
</organism>
<dbReference type="RefSeq" id="WP_379672077.1">
    <property type="nucleotide sequence ID" value="NZ_JBHUCJ010000057.1"/>
</dbReference>
<feature type="region of interest" description="Disordered" evidence="1">
    <location>
        <begin position="61"/>
        <end position="101"/>
    </location>
</feature>
<sequence length="184" mass="20349">MELFTALLKAYWKQVAVIVLVALSFWGFSHWRYNSGHDAAEQVWQLKWSSRDAADAAATLKREGQERAEEQRRQLAADEERKHVEEELAKARSDAAAADRAGAGLRKQLDTLQRQLAGSETGRLSATVAASSARTEASILLAQLLSESDEMAGKYATEADKSYVSGQSCERTYDKVTNQKANPK</sequence>
<keyword evidence="2" id="KW-1133">Transmembrane helix</keyword>
<dbReference type="InterPro" id="IPR019659">
    <property type="entry name" value="DUF2514"/>
</dbReference>
<comment type="caution">
    <text evidence="3">The sequence shown here is derived from an EMBL/GenBank/DDBJ whole genome shotgun (WGS) entry which is preliminary data.</text>
</comment>
<evidence type="ECO:0000256" key="2">
    <source>
        <dbReference type="SAM" id="Phobius"/>
    </source>
</evidence>
<dbReference type="Proteomes" id="UP001598201">
    <property type="component" value="Unassembled WGS sequence"/>
</dbReference>
<feature type="compositionally biased region" description="Basic and acidic residues" evidence="1">
    <location>
        <begin position="61"/>
        <end position="93"/>
    </location>
</feature>